<gene>
    <name evidence="1" type="ORF">FA95DRAFT_1551965</name>
</gene>
<name>A0ACB8SDY8_9AGAM</name>
<reference evidence="1" key="1">
    <citation type="submission" date="2021-02" db="EMBL/GenBank/DDBJ databases">
        <authorList>
            <consortium name="DOE Joint Genome Institute"/>
            <person name="Ahrendt S."/>
            <person name="Looney B.P."/>
            <person name="Miyauchi S."/>
            <person name="Morin E."/>
            <person name="Drula E."/>
            <person name="Courty P.E."/>
            <person name="Chicoki N."/>
            <person name="Fauchery L."/>
            <person name="Kohler A."/>
            <person name="Kuo A."/>
            <person name="Labutti K."/>
            <person name="Pangilinan J."/>
            <person name="Lipzen A."/>
            <person name="Riley R."/>
            <person name="Andreopoulos W."/>
            <person name="He G."/>
            <person name="Johnson J."/>
            <person name="Barry K.W."/>
            <person name="Grigoriev I.V."/>
            <person name="Nagy L."/>
            <person name="Hibbett D."/>
            <person name="Henrissat B."/>
            <person name="Matheny P.B."/>
            <person name="Labbe J."/>
            <person name="Martin F."/>
        </authorList>
    </citation>
    <scope>NUCLEOTIDE SEQUENCE</scope>
    <source>
        <strain evidence="1">FP105234-sp</strain>
    </source>
</reference>
<protein>
    <submittedName>
        <fullName evidence="1">Uncharacterized protein</fullName>
    </submittedName>
</protein>
<dbReference type="Proteomes" id="UP000814033">
    <property type="component" value="Unassembled WGS sequence"/>
</dbReference>
<keyword evidence="2" id="KW-1185">Reference proteome</keyword>
<evidence type="ECO:0000313" key="1">
    <source>
        <dbReference type="EMBL" id="KAI0054156.1"/>
    </source>
</evidence>
<organism evidence="1 2">
    <name type="scientific">Auriscalpium vulgare</name>
    <dbReference type="NCBI Taxonomy" id="40419"/>
    <lineage>
        <taxon>Eukaryota</taxon>
        <taxon>Fungi</taxon>
        <taxon>Dikarya</taxon>
        <taxon>Basidiomycota</taxon>
        <taxon>Agaricomycotina</taxon>
        <taxon>Agaricomycetes</taxon>
        <taxon>Russulales</taxon>
        <taxon>Auriscalpiaceae</taxon>
        <taxon>Auriscalpium</taxon>
    </lineage>
</organism>
<comment type="caution">
    <text evidence="1">The sequence shown here is derived from an EMBL/GenBank/DDBJ whole genome shotgun (WGS) entry which is preliminary data.</text>
</comment>
<accession>A0ACB8SDY8</accession>
<proteinExistence type="predicted"/>
<evidence type="ECO:0000313" key="2">
    <source>
        <dbReference type="Proteomes" id="UP000814033"/>
    </source>
</evidence>
<reference evidence="1" key="2">
    <citation type="journal article" date="2022" name="New Phytol.">
        <title>Evolutionary transition to the ectomycorrhizal habit in the genomes of a hyperdiverse lineage of mushroom-forming fungi.</title>
        <authorList>
            <person name="Looney B."/>
            <person name="Miyauchi S."/>
            <person name="Morin E."/>
            <person name="Drula E."/>
            <person name="Courty P.E."/>
            <person name="Kohler A."/>
            <person name="Kuo A."/>
            <person name="LaButti K."/>
            <person name="Pangilinan J."/>
            <person name="Lipzen A."/>
            <person name="Riley R."/>
            <person name="Andreopoulos W."/>
            <person name="He G."/>
            <person name="Johnson J."/>
            <person name="Nolan M."/>
            <person name="Tritt A."/>
            <person name="Barry K.W."/>
            <person name="Grigoriev I.V."/>
            <person name="Nagy L.G."/>
            <person name="Hibbett D."/>
            <person name="Henrissat B."/>
            <person name="Matheny P.B."/>
            <person name="Labbe J."/>
            <person name="Martin F.M."/>
        </authorList>
    </citation>
    <scope>NUCLEOTIDE SEQUENCE</scope>
    <source>
        <strain evidence="1">FP105234-sp</strain>
    </source>
</reference>
<dbReference type="EMBL" id="MU275838">
    <property type="protein sequence ID" value="KAI0054156.1"/>
    <property type="molecule type" value="Genomic_DNA"/>
</dbReference>
<sequence>MAVSALLPLRSSRDAYTAGNVHWPASPSPSHAHIPRALSRSPPSVSTVLSAAPRPGPTPFQHPFPVVCLRTLTMSSKPPRPRPPPANARFTSPSSQQLRALVLDYLCHKCYIRTARAFACDSIVRHLDADGDEVQRPAGEGDTVGVSDEDLNQVELRRDVQTNILSGRVDNAIELLDTHFPSVLARSPGSSSAAYISPIPASSPTVISGILPSTVEPAHLYLDLRVLAFIEASRTTPMPPPQLHPGPTATAAESSDPTPPDPLTVASGILRDANSDRDGDAHLESLLAQVYELYDCAQALADPADRAGYQNELSVVSSLLAYKVPERSPMARYLNQDRRQAVADEINSAILYRAGRPSTSYMELYIRYTTVLWNYMNENEFKLPPPAAKPGLCLPPRRRTSVSYAALPAKDNLVSEVVPPFDLHEFLSPNS</sequence>